<feature type="region of interest" description="Disordered" evidence="2">
    <location>
        <begin position="259"/>
        <end position="281"/>
    </location>
</feature>
<dbReference type="GO" id="GO:0072354">
    <property type="term" value="F:histone H3T3 kinase activity"/>
    <property type="evidence" value="ECO:0007669"/>
    <property type="project" value="TreeGrafter"/>
</dbReference>
<dbReference type="InterPro" id="IPR000719">
    <property type="entry name" value="Prot_kinase_dom"/>
</dbReference>
<evidence type="ECO:0000313" key="4">
    <source>
        <dbReference type="Ensembl" id="ENSNMLP00000014188.1"/>
    </source>
</evidence>
<feature type="compositionally biased region" description="Polar residues" evidence="2">
    <location>
        <begin position="433"/>
        <end position="451"/>
    </location>
</feature>
<feature type="region of interest" description="Disordered" evidence="2">
    <location>
        <begin position="326"/>
        <end position="352"/>
    </location>
</feature>
<feature type="region of interest" description="Disordered" evidence="2">
    <location>
        <begin position="426"/>
        <end position="457"/>
    </location>
</feature>
<feature type="compositionally biased region" description="Polar residues" evidence="2">
    <location>
        <begin position="272"/>
        <end position="281"/>
    </location>
</feature>
<evidence type="ECO:0000256" key="2">
    <source>
        <dbReference type="SAM" id="MobiDB-lite"/>
    </source>
</evidence>
<dbReference type="PANTHER" id="PTHR24419:SF18">
    <property type="entry name" value="SERINE_THREONINE-PROTEIN KINASE HASPIN"/>
    <property type="match status" value="1"/>
</dbReference>
<dbReference type="Gene3D" id="3.30.200.20">
    <property type="entry name" value="Phosphorylase Kinase, domain 1"/>
    <property type="match status" value="1"/>
</dbReference>
<proteinExistence type="predicted"/>
<dbReference type="PANTHER" id="PTHR24419">
    <property type="entry name" value="INTERLEUKIN-1 RECEPTOR-ASSOCIATED KINASE"/>
    <property type="match status" value="1"/>
</dbReference>
<feature type="region of interest" description="Disordered" evidence="2">
    <location>
        <begin position="28"/>
        <end position="72"/>
    </location>
</feature>
<feature type="compositionally biased region" description="Low complexity" evidence="2">
    <location>
        <begin position="29"/>
        <end position="44"/>
    </location>
</feature>
<feature type="compositionally biased region" description="Basic and acidic residues" evidence="2">
    <location>
        <begin position="343"/>
        <end position="352"/>
    </location>
</feature>
<keyword evidence="1" id="KW-0547">Nucleotide-binding</keyword>
<dbReference type="GO" id="GO:0005634">
    <property type="term" value="C:nucleus"/>
    <property type="evidence" value="ECO:0007669"/>
    <property type="project" value="TreeGrafter"/>
</dbReference>
<reference evidence="4" key="1">
    <citation type="submission" date="2025-08" db="UniProtKB">
        <authorList>
            <consortium name="Ensembl"/>
        </authorList>
    </citation>
    <scope>IDENTIFICATION</scope>
</reference>
<dbReference type="AlphaFoldDB" id="A0A8C6WKS3"/>
<dbReference type="InterPro" id="IPR017441">
    <property type="entry name" value="Protein_kinase_ATP_BS"/>
</dbReference>
<keyword evidence="5" id="KW-1185">Reference proteome</keyword>
<feature type="binding site" evidence="1">
    <location>
        <position position="907"/>
    </location>
    <ligand>
        <name>ATP</name>
        <dbReference type="ChEBI" id="CHEBI:30616"/>
    </ligand>
</feature>
<dbReference type="PROSITE" id="PS00107">
    <property type="entry name" value="PROTEIN_KINASE_ATP"/>
    <property type="match status" value="1"/>
</dbReference>
<feature type="region of interest" description="Disordered" evidence="2">
    <location>
        <begin position="137"/>
        <end position="161"/>
    </location>
</feature>
<feature type="region of interest" description="Disordered" evidence="2">
    <location>
        <begin position="537"/>
        <end position="583"/>
    </location>
</feature>
<dbReference type="Ensembl" id="ENSNMLT00000015963.1">
    <property type="protein sequence ID" value="ENSNMLP00000014188.1"/>
    <property type="gene ID" value="ENSNMLG00000009486.1"/>
</dbReference>
<feature type="domain" description="Protein kinase" evidence="3">
    <location>
        <begin position="877"/>
        <end position="957"/>
    </location>
</feature>
<dbReference type="GO" id="GO:0005524">
    <property type="term" value="F:ATP binding"/>
    <property type="evidence" value="ECO:0007669"/>
    <property type="project" value="UniProtKB-UniRule"/>
</dbReference>
<keyword evidence="1" id="KW-0067">ATP-binding</keyword>
<protein>
    <recommendedName>
        <fullName evidence="3">Protein kinase domain-containing protein</fullName>
    </recommendedName>
</protein>
<evidence type="ECO:0000259" key="3">
    <source>
        <dbReference type="PROSITE" id="PS50011"/>
    </source>
</evidence>
<feature type="compositionally biased region" description="Polar residues" evidence="2">
    <location>
        <begin position="487"/>
        <end position="501"/>
    </location>
</feature>
<dbReference type="Proteomes" id="UP000694523">
    <property type="component" value="Unplaced"/>
</dbReference>
<name>A0A8C6WKS3_9GOBI</name>
<feature type="compositionally biased region" description="Low complexity" evidence="2">
    <location>
        <begin position="327"/>
        <end position="339"/>
    </location>
</feature>
<feature type="compositionally biased region" description="Basic residues" evidence="2">
    <location>
        <begin position="45"/>
        <end position="58"/>
    </location>
</feature>
<sequence length="957" mass="104861">MKFLKTYGKRTTKLSAWVSIQDRKQVFDSTSASEADTSTQASKTTRIRNARNAAKKKAPPLQLTSEDEENNFTLPLSQKKTARRGKPNTVCLVRARKRKLLSLSLSSDEENVPPTLRTKAADSKKTRRKVSRVFNDKNTCDKTADPTGDGDMCPPVPSQNSVRLPSAGRFVTRRRCAAFPSPKPLTLNSSDEFSASQNIRPSRIRHPPVFLESSADGSVHAAVLRSFVTVPLRDISLNESAEHSLGPCARKPIFCSTPSAAPLGKRSKRKSFNPTSSPPSISVSCIGPVSTFHAEELPPTPHASPSESSIDKQAGIGEIHTKELRDSPFSGFSKTSSSGAAHSRCEEGPIHGSHEMPSVVTIGSDLSSCFTSATGEFEWISEFLKEKCLTQLCTVRLERVEDLIKLFNETTYSSCLGDLGSVSSNAKEHSRSVDTSQTSQHKASPEPTTSPELAVSELQSVESSSVQYIRSVIDSHCTEPDDGMMSEQKSSSDLFSESDNGCTDPADMQAQDRTEELSTLIKSKCLSRECSVQLKKLPPSSIEQHLTPESNHSENDHSRAKLSQKNSTTVCRSPLDESETEDKAKLTKVLKEKCLDGFPLVKIRKMSRRESKHKLQESAVVLNRNASALVGEQTEPESNCAVASPKETSLEVGRCGKMTSASSNEQAVSDKDVIKRRSNKTKKLSLAPKEKKCRTSTHRPGTTRKACVSGLSVSRWKNGDAFTSGRGGMKAVDCSINDLIPNQHRQPVELSDFNKNFSTPVKGRNLNLSSLMGELTPSTHTWSRLKAALSIHRKVMLTPKTPGPGQSSKAALADLSWDLFGTPFRTPLPKRLRSQLMTHESQLVFEDDELSDAEKVYAECGQQCPLPWEECLLPQRMKRCVKIGEGTFGEVFSTTSGKSDGDTVALKVIPVEGSEKVNGEEQKTFGEILHEIIISKELSCLKEKENNQTSGFIGLRE</sequence>
<evidence type="ECO:0000256" key="1">
    <source>
        <dbReference type="PROSITE-ProRule" id="PRU10141"/>
    </source>
</evidence>
<feature type="compositionally biased region" description="Polar residues" evidence="2">
    <location>
        <begin position="561"/>
        <end position="571"/>
    </location>
</feature>
<dbReference type="GO" id="GO:0000278">
    <property type="term" value="P:mitotic cell cycle"/>
    <property type="evidence" value="ECO:0007669"/>
    <property type="project" value="TreeGrafter"/>
</dbReference>
<feature type="compositionally biased region" description="Polar residues" evidence="2">
    <location>
        <begin position="541"/>
        <end position="550"/>
    </location>
</feature>
<evidence type="ECO:0000313" key="5">
    <source>
        <dbReference type="Proteomes" id="UP000694523"/>
    </source>
</evidence>
<feature type="region of interest" description="Disordered" evidence="2">
    <location>
        <begin position="476"/>
        <end position="512"/>
    </location>
</feature>
<dbReference type="PROSITE" id="PS50011">
    <property type="entry name" value="PROTEIN_KINASE_DOM"/>
    <property type="match status" value="1"/>
</dbReference>
<reference evidence="4" key="2">
    <citation type="submission" date="2025-09" db="UniProtKB">
        <authorList>
            <consortium name="Ensembl"/>
        </authorList>
    </citation>
    <scope>IDENTIFICATION</scope>
</reference>
<organism evidence="4 5">
    <name type="scientific">Neogobius melanostomus</name>
    <name type="common">round goby</name>
    <dbReference type="NCBI Taxonomy" id="47308"/>
    <lineage>
        <taxon>Eukaryota</taxon>
        <taxon>Metazoa</taxon>
        <taxon>Chordata</taxon>
        <taxon>Craniata</taxon>
        <taxon>Vertebrata</taxon>
        <taxon>Euteleostomi</taxon>
        <taxon>Actinopterygii</taxon>
        <taxon>Neopterygii</taxon>
        <taxon>Teleostei</taxon>
        <taxon>Neoteleostei</taxon>
        <taxon>Acanthomorphata</taxon>
        <taxon>Gobiaria</taxon>
        <taxon>Gobiiformes</taxon>
        <taxon>Gobioidei</taxon>
        <taxon>Gobiidae</taxon>
        <taxon>Benthophilinae</taxon>
        <taxon>Neogobiini</taxon>
        <taxon>Neogobius</taxon>
    </lineage>
</organism>
<accession>A0A8C6WKS3</accession>
<dbReference type="GO" id="GO:0035556">
    <property type="term" value="P:intracellular signal transduction"/>
    <property type="evidence" value="ECO:0007669"/>
    <property type="project" value="TreeGrafter"/>
</dbReference>
<dbReference type="GO" id="GO:0005737">
    <property type="term" value="C:cytoplasm"/>
    <property type="evidence" value="ECO:0007669"/>
    <property type="project" value="TreeGrafter"/>
</dbReference>